<dbReference type="AlphaFoldDB" id="A0A0D0CTV8"/>
<dbReference type="Proteomes" id="UP000053593">
    <property type="component" value="Unassembled WGS sequence"/>
</dbReference>
<sequence>MTLGLVLGCALTNPRDSEQGGISGATRLVEIMIREVAALIWHMRNAHVIQHDSNLTKMPTDAEIQNQFFFQLNKRIQLDVTLMSKVKFGSKAILKAKVLETWQEIVEINKPPDNWTIHPWF</sequence>
<dbReference type="EMBL" id="KN834780">
    <property type="protein sequence ID" value="KIK59248.1"/>
    <property type="molecule type" value="Genomic_DNA"/>
</dbReference>
<evidence type="ECO:0000313" key="2">
    <source>
        <dbReference type="Proteomes" id="UP000053593"/>
    </source>
</evidence>
<name>A0A0D0CTV8_9AGAR</name>
<organism evidence="1 2">
    <name type="scientific">Collybiopsis luxurians FD-317 M1</name>
    <dbReference type="NCBI Taxonomy" id="944289"/>
    <lineage>
        <taxon>Eukaryota</taxon>
        <taxon>Fungi</taxon>
        <taxon>Dikarya</taxon>
        <taxon>Basidiomycota</taxon>
        <taxon>Agaricomycotina</taxon>
        <taxon>Agaricomycetes</taxon>
        <taxon>Agaricomycetidae</taxon>
        <taxon>Agaricales</taxon>
        <taxon>Marasmiineae</taxon>
        <taxon>Omphalotaceae</taxon>
        <taxon>Collybiopsis</taxon>
        <taxon>Collybiopsis luxurians</taxon>
    </lineage>
</organism>
<gene>
    <name evidence="1" type="ORF">GYMLUDRAFT_169734</name>
</gene>
<accession>A0A0D0CTV8</accession>
<evidence type="ECO:0000313" key="1">
    <source>
        <dbReference type="EMBL" id="KIK59248.1"/>
    </source>
</evidence>
<dbReference type="HOGENOM" id="CLU_2049938_0_0_1"/>
<proteinExistence type="predicted"/>
<reference evidence="1 2" key="1">
    <citation type="submission" date="2014-04" db="EMBL/GenBank/DDBJ databases">
        <title>Evolutionary Origins and Diversification of the Mycorrhizal Mutualists.</title>
        <authorList>
            <consortium name="DOE Joint Genome Institute"/>
            <consortium name="Mycorrhizal Genomics Consortium"/>
            <person name="Kohler A."/>
            <person name="Kuo A."/>
            <person name="Nagy L.G."/>
            <person name="Floudas D."/>
            <person name="Copeland A."/>
            <person name="Barry K.W."/>
            <person name="Cichocki N."/>
            <person name="Veneault-Fourrey C."/>
            <person name="LaButti K."/>
            <person name="Lindquist E.A."/>
            <person name="Lipzen A."/>
            <person name="Lundell T."/>
            <person name="Morin E."/>
            <person name="Murat C."/>
            <person name="Riley R."/>
            <person name="Ohm R."/>
            <person name="Sun H."/>
            <person name="Tunlid A."/>
            <person name="Henrissat B."/>
            <person name="Grigoriev I.V."/>
            <person name="Hibbett D.S."/>
            <person name="Martin F."/>
        </authorList>
    </citation>
    <scope>NUCLEOTIDE SEQUENCE [LARGE SCALE GENOMIC DNA]</scope>
    <source>
        <strain evidence="1 2">FD-317 M1</strain>
    </source>
</reference>
<keyword evidence="2" id="KW-1185">Reference proteome</keyword>
<protein>
    <submittedName>
        <fullName evidence="1">Uncharacterized protein</fullName>
    </submittedName>
</protein>
<dbReference type="OrthoDB" id="3253907at2759"/>